<reference evidence="1 2" key="1">
    <citation type="journal article" date="2011" name="J. Gen. Appl. Microbiol.">
        <title>Draft genome sequencing of the enigmatic yeast Saitoella complicata.</title>
        <authorList>
            <person name="Nishida H."/>
            <person name="Hamamoto M."/>
            <person name="Sugiyama J."/>
        </authorList>
    </citation>
    <scope>NUCLEOTIDE SEQUENCE [LARGE SCALE GENOMIC DNA]</scope>
    <source>
        <strain evidence="1 2">NRRL Y-17804</strain>
    </source>
</reference>
<reference evidence="1 2" key="2">
    <citation type="journal article" date="2014" name="J. Gen. Appl. Microbiol.">
        <title>The early diverging ascomycetous budding yeast Saitoella complicata has three histone deacetylases belonging to the Clr6, Hos2, and Rpd3 lineages.</title>
        <authorList>
            <person name="Nishida H."/>
            <person name="Matsumoto T."/>
            <person name="Kondo S."/>
            <person name="Hamamoto M."/>
            <person name="Yoshikawa H."/>
        </authorList>
    </citation>
    <scope>NUCLEOTIDE SEQUENCE [LARGE SCALE GENOMIC DNA]</scope>
    <source>
        <strain evidence="1 2">NRRL Y-17804</strain>
    </source>
</reference>
<dbReference type="EMBL" id="BACD03000057">
    <property type="protein sequence ID" value="GAO52003.1"/>
    <property type="molecule type" value="Genomic_DNA"/>
</dbReference>
<comment type="caution">
    <text evidence="1">The sequence shown here is derived from an EMBL/GenBank/DDBJ whole genome shotgun (WGS) entry which is preliminary data.</text>
</comment>
<organism evidence="1 2">
    <name type="scientific">Saitoella complicata (strain BCRC 22490 / CBS 7301 / JCM 7358 / NBRC 10748 / NRRL Y-17804)</name>
    <dbReference type="NCBI Taxonomy" id="698492"/>
    <lineage>
        <taxon>Eukaryota</taxon>
        <taxon>Fungi</taxon>
        <taxon>Dikarya</taxon>
        <taxon>Ascomycota</taxon>
        <taxon>Taphrinomycotina</taxon>
        <taxon>Taphrinomycotina incertae sedis</taxon>
        <taxon>Saitoella</taxon>
    </lineage>
</organism>
<proteinExistence type="predicted"/>
<dbReference type="AlphaFoldDB" id="A0A0E9NQC9"/>
<protein>
    <submittedName>
        <fullName evidence="1">Uncharacterized protein</fullName>
    </submittedName>
</protein>
<dbReference type="Proteomes" id="UP000033140">
    <property type="component" value="Unassembled WGS sequence"/>
</dbReference>
<name>A0A0E9NQC9_SAICN</name>
<gene>
    <name evidence="1" type="ORF">G7K_6091-t1</name>
</gene>
<accession>A0A0E9NQC9</accession>
<reference evidence="1 2" key="3">
    <citation type="journal article" date="2015" name="Genome Announc.">
        <title>Draft Genome Sequence of the Archiascomycetous Yeast Saitoella complicata.</title>
        <authorList>
            <person name="Yamauchi K."/>
            <person name="Kondo S."/>
            <person name="Hamamoto M."/>
            <person name="Takahashi Y."/>
            <person name="Ogura Y."/>
            <person name="Hayashi T."/>
            <person name="Nishida H."/>
        </authorList>
    </citation>
    <scope>NUCLEOTIDE SEQUENCE [LARGE SCALE GENOMIC DNA]</scope>
    <source>
        <strain evidence="1 2">NRRL Y-17804</strain>
    </source>
</reference>
<evidence type="ECO:0000313" key="1">
    <source>
        <dbReference type="EMBL" id="GAO52003.1"/>
    </source>
</evidence>
<evidence type="ECO:0000313" key="2">
    <source>
        <dbReference type="Proteomes" id="UP000033140"/>
    </source>
</evidence>
<sequence>MWEQDGVLSGADHWRHGKRQSERQCMCNVEAIPEDQHPVCFFALPRFVAAIPLQSRTKARSQTCEFPVTLCDNGI</sequence>
<keyword evidence="2" id="KW-1185">Reference proteome</keyword>